<protein>
    <submittedName>
        <fullName evidence="2">Cyclic nucleotide-binding protein</fullName>
    </submittedName>
</protein>
<dbReference type="Proteomes" id="UP000095256">
    <property type="component" value="Unassembled WGS sequence"/>
</dbReference>
<organism evidence="2 3">
    <name type="scientific">Enterococcus rivorum</name>
    <dbReference type="NCBI Taxonomy" id="762845"/>
    <lineage>
        <taxon>Bacteria</taxon>
        <taxon>Bacillati</taxon>
        <taxon>Bacillota</taxon>
        <taxon>Bacilli</taxon>
        <taxon>Lactobacillales</taxon>
        <taxon>Enterococcaceae</taxon>
        <taxon>Enterococcus</taxon>
    </lineage>
</organism>
<dbReference type="RefSeq" id="WP_069697893.1">
    <property type="nucleotide sequence ID" value="NZ_JAGGMA010000002.1"/>
</dbReference>
<dbReference type="CDD" id="cd00038">
    <property type="entry name" value="CAP_ED"/>
    <property type="match status" value="1"/>
</dbReference>
<dbReference type="OrthoDB" id="2365247at2"/>
<dbReference type="STRING" id="762845.BCR26_01290"/>
<evidence type="ECO:0000259" key="1">
    <source>
        <dbReference type="Pfam" id="PF00027"/>
    </source>
</evidence>
<dbReference type="InterPro" id="IPR014710">
    <property type="entry name" value="RmlC-like_jellyroll"/>
</dbReference>
<dbReference type="EMBL" id="MIEK01000012">
    <property type="protein sequence ID" value="OEH82938.1"/>
    <property type="molecule type" value="Genomic_DNA"/>
</dbReference>
<dbReference type="InterPro" id="IPR000595">
    <property type="entry name" value="cNMP-bd_dom"/>
</dbReference>
<dbReference type="Pfam" id="PF00027">
    <property type="entry name" value="cNMP_binding"/>
    <property type="match status" value="1"/>
</dbReference>
<feature type="domain" description="Cyclic nucleotide-binding" evidence="1">
    <location>
        <begin position="27"/>
        <end position="113"/>
    </location>
</feature>
<keyword evidence="3" id="KW-1185">Reference proteome</keyword>
<name>A0A1E5KYN0_9ENTE</name>
<dbReference type="SUPFAM" id="SSF46785">
    <property type="entry name" value="Winged helix' DNA-binding domain"/>
    <property type="match status" value="1"/>
</dbReference>
<dbReference type="Gene3D" id="1.10.10.10">
    <property type="entry name" value="Winged helix-like DNA-binding domain superfamily/Winged helix DNA-binding domain"/>
    <property type="match status" value="1"/>
</dbReference>
<proteinExistence type="predicted"/>
<evidence type="ECO:0000313" key="3">
    <source>
        <dbReference type="Proteomes" id="UP000095256"/>
    </source>
</evidence>
<dbReference type="InterPro" id="IPR036390">
    <property type="entry name" value="WH_DNA-bd_sf"/>
</dbReference>
<comment type="caution">
    <text evidence="2">The sequence shown here is derived from an EMBL/GenBank/DDBJ whole genome shotgun (WGS) entry which is preliminary data.</text>
</comment>
<evidence type="ECO:0000313" key="2">
    <source>
        <dbReference type="EMBL" id="OEH82938.1"/>
    </source>
</evidence>
<accession>A0A1E5KYN0</accession>
<reference evidence="2 3" key="1">
    <citation type="submission" date="2016-09" db="EMBL/GenBank/DDBJ databases">
        <authorList>
            <person name="Capua I."/>
            <person name="De Benedictis P."/>
            <person name="Joannis T."/>
            <person name="Lombin L.H."/>
            <person name="Cattoli G."/>
        </authorList>
    </citation>
    <scope>NUCLEOTIDE SEQUENCE [LARGE SCALE GENOMIC DNA]</scope>
    <source>
        <strain evidence="2 3">LMG 25899</strain>
    </source>
</reference>
<dbReference type="InterPro" id="IPR036388">
    <property type="entry name" value="WH-like_DNA-bd_sf"/>
</dbReference>
<dbReference type="Gene3D" id="2.60.120.10">
    <property type="entry name" value="Jelly Rolls"/>
    <property type="match status" value="1"/>
</dbReference>
<sequence>MEYFKNNLALIHFLKSNDLSKTNWIEQKYLKEQSIINEFEKSDRIYFMNSGVGVVEILGHEKQYISSFIFENDLFGLDSFSTFKQKAHSIRIVSDQAVIFSIKKEHLLAALNQEPTYYEMILTNFADILQRHYTYFDFLHLPTTDRVKQALTYLNDRIGVLSEEEIIELPKYITQDVLAKFCRTSQSRISVCLTELHVAGWLKKKTVPITLNDCQY</sequence>
<dbReference type="AlphaFoldDB" id="A0A1E5KYN0"/>
<dbReference type="InterPro" id="IPR018490">
    <property type="entry name" value="cNMP-bd_dom_sf"/>
</dbReference>
<gene>
    <name evidence="2" type="ORF">BCR26_01290</name>
</gene>
<dbReference type="SUPFAM" id="SSF51206">
    <property type="entry name" value="cAMP-binding domain-like"/>
    <property type="match status" value="1"/>
</dbReference>